<dbReference type="EMBL" id="JBIGHZ010000004">
    <property type="protein sequence ID" value="MFG6448891.1"/>
    <property type="molecule type" value="Genomic_DNA"/>
</dbReference>
<feature type="transmembrane region" description="Helical" evidence="1">
    <location>
        <begin position="16"/>
        <end position="37"/>
    </location>
</feature>
<keyword evidence="1" id="KW-0812">Transmembrane</keyword>
<evidence type="ECO:0000256" key="1">
    <source>
        <dbReference type="SAM" id="Phobius"/>
    </source>
</evidence>
<proteinExistence type="predicted"/>
<gene>
    <name evidence="2" type="ORF">ACG0Z6_11665</name>
</gene>
<organism evidence="2 3">
    <name type="scientific">Roseateles rivi</name>
    <dbReference type="NCBI Taxonomy" id="3299028"/>
    <lineage>
        <taxon>Bacteria</taxon>
        <taxon>Pseudomonadati</taxon>
        <taxon>Pseudomonadota</taxon>
        <taxon>Betaproteobacteria</taxon>
        <taxon>Burkholderiales</taxon>
        <taxon>Sphaerotilaceae</taxon>
        <taxon>Roseateles</taxon>
    </lineage>
</organism>
<keyword evidence="1" id="KW-1133">Transmembrane helix</keyword>
<accession>A0ABW7FX51</accession>
<dbReference type="Proteomes" id="UP001606099">
    <property type="component" value="Unassembled WGS sequence"/>
</dbReference>
<sequence length="137" mass="15469">MPTGETRPAPQRGFTYLWLLFFVALSAAALAGVGTRWQAAAQRERERELHFRSQAFARAIASYRAQAPAQWPRTVQDLLQDRRGPRTLHHLRQFYPDPYTQQTDWVLVPAPEGPGFMAVRSRVLPAEADTAPSAPRT</sequence>
<keyword evidence="1" id="KW-0472">Membrane</keyword>
<evidence type="ECO:0000313" key="2">
    <source>
        <dbReference type="EMBL" id="MFG6448891.1"/>
    </source>
</evidence>
<keyword evidence="3" id="KW-1185">Reference proteome</keyword>
<evidence type="ECO:0000313" key="3">
    <source>
        <dbReference type="Proteomes" id="UP001606099"/>
    </source>
</evidence>
<comment type="caution">
    <text evidence="2">The sequence shown here is derived from an EMBL/GenBank/DDBJ whole genome shotgun (WGS) entry which is preliminary data.</text>
</comment>
<protein>
    <submittedName>
        <fullName evidence="2">Type II secretion system protein</fullName>
    </submittedName>
</protein>
<reference evidence="2 3" key="1">
    <citation type="submission" date="2024-08" db="EMBL/GenBank/DDBJ databases">
        <authorList>
            <person name="Lu H."/>
        </authorList>
    </citation>
    <scope>NUCLEOTIDE SEQUENCE [LARGE SCALE GENOMIC DNA]</scope>
    <source>
        <strain evidence="2 3">BYS180W</strain>
    </source>
</reference>
<dbReference type="RefSeq" id="WP_394461560.1">
    <property type="nucleotide sequence ID" value="NZ_JBIGHZ010000004.1"/>
</dbReference>
<name>A0ABW7FX51_9BURK</name>